<dbReference type="AlphaFoldDB" id="A0A653DQ86"/>
<evidence type="ECO:0000313" key="4">
    <source>
        <dbReference type="Proteomes" id="UP000410492"/>
    </source>
</evidence>
<evidence type="ECO:0000256" key="1">
    <source>
        <dbReference type="SAM" id="MobiDB-lite"/>
    </source>
</evidence>
<feature type="compositionally biased region" description="Polar residues" evidence="1">
    <location>
        <begin position="28"/>
        <end position="39"/>
    </location>
</feature>
<evidence type="ECO:0000313" key="3">
    <source>
        <dbReference type="EMBL" id="VEN62381.1"/>
    </source>
</evidence>
<organism evidence="3 4">
    <name type="scientific">Callosobruchus maculatus</name>
    <name type="common">Southern cowpea weevil</name>
    <name type="synonym">Pulse bruchid</name>
    <dbReference type="NCBI Taxonomy" id="64391"/>
    <lineage>
        <taxon>Eukaryota</taxon>
        <taxon>Metazoa</taxon>
        <taxon>Ecdysozoa</taxon>
        <taxon>Arthropoda</taxon>
        <taxon>Hexapoda</taxon>
        <taxon>Insecta</taxon>
        <taxon>Pterygota</taxon>
        <taxon>Neoptera</taxon>
        <taxon>Endopterygota</taxon>
        <taxon>Coleoptera</taxon>
        <taxon>Polyphaga</taxon>
        <taxon>Cucujiformia</taxon>
        <taxon>Chrysomeloidea</taxon>
        <taxon>Chrysomelidae</taxon>
        <taxon>Bruchinae</taxon>
        <taxon>Bruchini</taxon>
        <taxon>Callosobruchus</taxon>
    </lineage>
</organism>
<feature type="non-terminal residue" evidence="3">
    <location>
        <position position="157"/>
    </location>
</feature>
<dbReference type="OrthoDB" id="6795012at2759"/>
<evidence type="ECO:0000313" key="2">
    <source>
        <dbReference type="EMBL" id="VEN36940.1"/>
    </source>
</evidence>
<keyword evidence="4" id="KW-1185">Reference proteome</keyword>
<reference evidence="3 4" key="1">
    <citation type="submission" date="2019-01" db="EMBL/GenBank/DDBJ databases">
        <authorList>
            <person name="Sayadi A."/>
        </authorList>
    </citation>
    <scope>NUCLEOTIDE SEQUENCE [LARGE SCALE GENOMIC DNA]</scope>
</reference>
<protein>
    <submittedName>
        <fullName evidence="3">Uncharacterized protein</fullName>
    </submittedName>
</protein>
<gene>
    <name evidence="3" type="ORF">CALMAC_LOCUS19511</name>
    <name evidence="2" type="ORF">CALMAC_LOCUS2358</name>
</gene>
<name>A0A653DQ86_CALMS</name>
<accession>A0A653DQ86</accession>
<dbReference type="Proteomes" id="UP000410492">
    <property type="component" value="Unassembled WGS sequence"/>
</dbReference>
<sequence>MNANQKVPWSSRTSKMVKNYLGKDKNNESTQNPQITVASTTKKTDTTMNEFETSALKQHPQHVSAVEANTIESTEINTDGSTPTRCVVIQNSIEDSHEELVNMIENNILQSADEKGLENITNNRSEDLIQNPRKNEAQDMHQETLHVTAEYYEHLHR</sequence>
<proteinExistence type="predicted"/>
<feature type="region of interest" description="Disordered" evidence="1">
    <location>
        <begin position="22"/>
        <end position="45"/>
    </location>
</feature>
<dbReference type="EMBL" id="CAACVG010013818">
    <property type="protein sequence ID" value="VEN62381.1"/>
    <property type="molecule type" value="Genomic_DNA"/>
</dbReference>
<dbReference type="EMBL" id="CAACVG010002821">
    <property type="protein sequence ID" value="VEN36940.1"/>
    <property type="molecule type" value="Genomic_DNA"/>
</dbReference>